<dbReference type="Proteomes" id="UP000694559">
    <property type="component" value="Unplaced"/>
</dbReference>
<accession>A0A8C6XGV0</accession>
<evidence type="ECO:0000259" key="2">
    <source>
        <dbReference type="PROSITE" id="PS50804"/>
    </source>
</evidence>
<reference evidence="3" key="2">
    <citation type="submission" date="2025-09" db="UniProtKB">
        <authorList>
            <consortium name="Ensembl"/>
        </authorList>
    </citation>
    <scope>IDENTIFICATION</scope>
</reference>
<organism evidence="3 4">
    <name type="scientific">Naja naja</name>
    <name type="common">Indian cobra</name>
    <dbReference type="NCBI Taxonomy" id="35670"/>
    <lineage>
        <taxon>Eukaryota</taxon>
        <taxon>Metazoa</taxon>
        <taxon>Chordata</taxon>
        <taxon>Craniata</taxon>
        <taxon>Vertebrata</taxon>
        <taxon>Euteleostomi</taxon>
        <taxon>Lepidosauria</taxon>
        <taxon>Squamata</taxon>
        <taxon>Bifurcata</taxon>
        <taxon>Unidentata</taxon>
        <taxon>Episquamata</taxon>
        <taxon>Toxicofera</taxon>
        <taxon>Serpentes</taxon>
        <taxon>Colubroidea</taxon>
        <taxon>Elapidae</taxon>
        <taxon>Elapinae</taxon>
        <taxon>Naja</taxon>
    </lineage>
</organism>
<dbReference type="SMART" id="SM00431">
    <property type="entry name" value="SCAN"/>
    <property type="match status" value="1"/>
</dbReference>
<name>A0A8C6XGV0_NAJNA</name>
<dbReference type="PROSITE" id="PS50804">
    <property type="entry name" value="SCAN_BOX"/>
    <property type="match status" value="1"/>
</dbReference>
<keyword evidence="1" id="KW-0539">Nucleus</keyword>
<dbReference type="OrthoDB" id="6077919at2759"/>
<dbReference type="InterPro" id="IPR038269">
    <property type="entry name" value="SCAN_sf"/>
</dbReference>
<dbReference type="InterPro" id="IPR003309">
    <property type="entry name" value="SCAN_dom"/>
</dbReference>
<proteinExistence type="predicted"/>
<protein>
    <recommendedName>
        <fullName evidence="2">SCAN box domain-containing protein</fullName>
    </recommendedName>
</protein>
<dbReference type="AlphaFoldDB" id="A0A8C6XGV0"/>
<dbReference type="PANTHER" id="PTHR45935:SF15">
    <property type="entry name" value="SCAN BOX DOMAIN-CONTAINING PROTEIN"/>
    <property type="match status" value="1"/>
</dbReference>
<evidence type="ECO:0000313" key="4">
    <source>
        <dbReference type="Proteomes" id="UP000694559"/>
    </source>
</evidence>
<dbReference type="Ensembl" id="ENSNNAT00000014706.1">
    <property type="protein sequence ID" value="ENSNNAP00000014029.1"/>
    <property type="gene ID" value="ENSNNAG00000009458.1"/>
</dbReference>
<feature type="domain" description="SCAN box" evidence="2">
    <location>
        <begin position="37"/>
        <end position="96"/>
    </location>
</feature>
<dbReference type="Gene3D" id="1.10.4020.10">
    <property type="entry name" value="DNA breaking-rejoining enzymes"/>
    <property type="match status" value="1"/>
</dbReference>
<reference evidence="3" key="1">
    <citation type="submission" date="2025-08" db="UniProtKB">
        <authorList>
            <consortium name="Ensembl"/>
        </authorList>
    </citation>
    <scope>IDENTIFICATION</scope>
</reference>
<dbReference type="Pfam" id="PF02023">
    <property type="entry name" value="SCAN"/>
    <property type="match status" value="1"/>
</dbReference>
<dbReference type="FunFam" id="1.10.4020.10:FF:000001">
    <property type="entry name" value="zinc finger protein 263 isoform X1"/>
    <property type="match status" value="1"/>
</dbReference>
<dbReference type="GeneTree" id="ENSGT00940000154715"/>
<evidence type="ECO:0000256" key="1">
    <source>
        <dbReference type="ARBA" id="ARBA00023242"/>
    </source>
</evidence>
<dbReference type="InterPro" id="IPR050916">
    <property type="entry name" value="SCAN-C2H2_zinc_finger"/>
</dbReference>
<sequence length="111" mass="12910">LHLVPFLVGRPVIGSFSRSLHKLQVQTKNEEKNSSKRQHFRHFRYQEAEGPRDVCSRLRGLCHRWLEPDSRTKEQIVELLILEQFLTILPEEMQEWYPGTGGGAHYLPSGS</sequence>
<dbReference type="SUPFAM" id="SSF47353">
    <property type="entry name" value="Retrovirus capsid dimerization domain-like"/>
    <property type="match status" value="1"/>
</dbReference>
<dbReference type="PANTHER" id="PTHR45935">
    <property type="entry name" value="PROTEIN ZBED8-RELATED"/>
    <property type="match status" value="1"/>
</dbReference>
<dbReference type="CDD" id="cd07936">
    <property type="entry name" value="SCAN"/>
    <property type="match status" value="1"/>
</dbReference>
<evidence type="ECO:0000313" key="3">
    <source>
        <dbReference type="Ensembl" id="ENSNNAP00000014029.1"/>
    </source>
</evidence>
<keyword evidence="4" id="KW-1185">Reference proteome</keyword>